<accession>A0A8X7RYK1</accession>
<comment type="caution">
    <text evidence="3">The sequence shown here is derived from an EMBL/GenBank/DDBJ whole genome shotgun (WGS) entry which is preliminary data.</text>
</comment>
<feature type="compositionally biased region" description="Basic residues" evidence="1">
    <location>
        <begin position="11"/>
        <end position="31"/>
    </location>
</feature>
<keyword evidence="4" id="KW-1185">Reference proteome</keyword>
<reference evidence="3 4" key="1">
    <citation type="submission" date="2020-02" db="EMBL/GenBank/DDBJ databases">
        <authorList>
            <person name="Ma Q."/>
            <person name="Huang Y."/>
            <person name="Song X."/>
            <person name="Pei D."/>
        </authorList>
    </citation>
    <scope>NUCLEOTIDE SEQUENCE [LARGE SCALE GENOMIC DNA]</scope>
    <source>
        <strain evidence="3">Sxm20200214</strain>
        <tissue evidence="3">Leaf</tissue>
    </source>
</reference>
<protein>
    <recommendedName>
        <fullName evidence="2">Protein ENHANCED DISEASE RESISTANCE 2 C-terminal domain-containing protein</fullName>
    </recommendedName>
</protein>
<sequence length="730" mass="83537">MGGCVSSQRKISNKLHQKKHKHGGRPGKSRSKISASMPDVPMKRMSNASVRDFVHLDFEKGAAKMMCKRAEMTNANFHLTQLQWNCQFDGNRVSHEEAWYDSFSYIDSESDDGSNCSVFEDANPSAMGQVIQYEEFYESYLKIDGNKAETYSSKNEVSIKRNQIADESHQETIKTTTCQEHQDHNKRSSKVVMVSVRRTSIDRKSTSSELYRPKAGSVIQRSLGEKLTNQGSWLELSPSSFKLRGLNFFSNKLHQKKHKHGGRPGKCRSKISASIPDVPMKRMSNASVRDFVHLDFEKGAAKMMCKRAEMTNANFHMTQLQWNCQFDGNRVSHEEAWYDSFSYIDSDSDDGSNCSVFEDANPSAMGQVIQYEEFYESYLKIDGNKAETYSSKNEVSIKRNQIADECHHETFKSTTCEDVQDHMKRSSKVVMVSVRRTSIDRKSTSSELYRPKAGSVIQRSLGEKLTNQASWLELCPSSFKLRGMNFFRDKQKSPAPNCSPYTPIGVDLFACPKKINHIAQHIELPNLKLASSQEYDVPNLLIVNIQLPMYQTSMFGDYDGDGLSLVLYFKLNENYHKEISPHFQETIKRFMDDETEKVKGFTRESTVPFRERLKIMAGLVNPEDLQLSSTERKLITAYNDRPVLSRPQHDFFKGPNYFEIDLDIHRFSYISRKGLESFRDRIKNGVLDLGLTIQAQSPEELPEQVLCCVRLNKIDFVNHGQIPTLLTNKQ</sequence>
<dbReference type="OrthoDB" id="9970435at2759"/>
<dbReference type="AlphaFoldDB" id="A0A8X7RYK1"/>
<organism evidence="3 4">
    <name type="scientific">Brassica carinata</name>
    <name type="common">Ethiopian mustard</name>
    <name type="synonym">Abyssinian cabbage</name>
    <dbReference type="NCBI Taxonomy" id="52824"/>
    <lineage>
        <taxon>Eukaryota</taxon>
        <taxon>Viridiplantae</taxon>
        <taxon>Streptophyta</taxon>
        <taxon>Embryophyta</taxon>
        <taxon>Tracheophyta</taxon>
        <taxon>Spermatophyta</taxon>
        <taxon>Magnoliopsida</taxon>
        <taxon>eudicotyledons</taxon>
        <taxon>Gunneridae</taxon>
        <taxon>Pentapetalae</taxon>
        <taxon>rosids</taxon>
        <taxon>malvids</taxon>
        <taxon>Brassicales</taxon>
        <taxon>Brassicaceae</taxon>
        <taxon>Brassiceae</taxon>
        <taxon>Brassica</taxon>
    </lineage>
</organism>
<gene>
    <name evidence="3" type="ORF">Bca52824_034350</name>
</gene>
<evidence type="ECO:0000259" key="2">
    <source>
        <dbReference type="Pfam" id="PF07059"/>
    </source>
</evidence>
<evidence type="ECO:0000313" key="4">
    <source>
        <dbReference type="Proteomes" id="UP000886595"/>
    </source>
</evidence>
<dbReference type="Pfam" id="PF07059">
    <property type="entry name" value="EDR2_C"/>
    <property type="match status" value="1"/>
</dbReference>
<name>A0A8X7RYK1_BRACI</name>
<dbReference type="EMBL" id="JAAMPC010000008">
    <property type="protein sequence ID" value="KAG2297878.1"/>
    <property type="molecule type" value="Genomic_DNA"/>
</dbReference>
<dbReference type="PANTHER" id="PTHR31558">
    <property type="entry name" value="CW14 PROTEIN"/>
    <property type="match status" value="1"/>
</dbReference>
<feature type="compositionally biased region" description="Polar residues" evidence="1">
    <location>
        <begin position="1"/>
        <end position="10"/>
    </location>
</feature>
<dbReference type="PANTHER" id="PTHR31558:SF26">
    <property type="entry name" value="GENOME ASSEMBLY, CHROMOSOME: A09"/>
    <property type="match status" value="1"/>
</dbReference>
<dbReference type="InterPro" id="IPR009769">
    <property type="entry name" value="EDR2_C"/>
</dbReference>
<dbReference type="Proteomes" id="UP000886595">
    <property type="component" value="Unassembled WGS sequence"/>
</dbReference>
<feature type="domain" description="Protein ENHANCED DISEASE RESISTANCE 2 C-terminal" evidence="2">
    <location>
        <begin position="471"/>
        <end position="715"/>
    </location>
</feature>
<evidence type="ECO:0000256" key="1">
    <source>
        <dbReference type="SAM" id="MobiDB-lite"/>
    </source>
</evidence>
<feature type="region of interest" description="Disordered" evidence="1">
    <location>
        <begin position="1"/>
        <end position="39"/>
    </location>
</feature>
<proteinExistence type="predicted"/>
<evidence type="ECO:0000313" key="3">
    <source>
        <dbReference type="EMBL" id="KAG2297878.1"/>
    </source>
</evidence>